<keyword evidence="1" id="KW-0472">Membrane</keyword>
<protein>
    <recommendedName>
        <fullName evidence="4">Antigen 84</fullName>
    </recommendedName>
</protein>
<sequence>MANIDVDKVRFSPVRLREGYDISEVDDHLDLVKQTLDALDRAVLEGAPVPGSLPAPRFRPVRLREGYDMGEVDAFLAEVATEEARLRGRAGRGITPSTTPQTDPVVDPSAPAEVVDVSAPAQPYAAPDGSAYPEVIRKGSSGAGLAIVAALIAVALVIAVVALL</sequence>
<dbReference type="EMBL" id="BMNI01000004">
    <property type="protein sequence ID" value="GGO89523.1"/>
    <property type="molecule type" value="Genomic_DNA"/>
</dbReference>
<keyword evidence="1" id="KW-1133">Transmembrane helix</keyword>
<evidence type="ECO:0000313" key="2">
    <source>
        <dbReference type="EMBL" id="GGO89523.1"/>
    </source>
</evidence>
<dbReference type="RefSeq" id="WP_229662764.1">
    <property type="nucleotide sequence ID" value="NZ_BMNI01000004.1"/>
</dbReference>
<dbReference type="Proteomes" id="UP000655410">
    <property type="component" value="Unassembled WGS sequence"/>
</dbReference>
<dbReference type="Gene3D" id="6.10.250.660">
    <property type="match status" value="2"/>
</dbReference>
<keyword evidence="1" id="KW-0812">Transmembrane</keyword>
<dbReference type="InterPro" id="IPR019933">
    <property type="entry name" value="DivIVA_domain"/>
</dbReference>
<evidence type="ECO:0008006" key="4">
    <source>
        <dbReference type="Google" id="ProtNLM"/>
    </source>
</evidence>
<comment type="caution">
    <text evidence="2">The sequence shown here is derived from an EMBL/GenBank/DDBJ whole genome shotgun (WGS) entry which is preliminary data.</text>
</comment>
<feature type="transmembrane region" description="Helical" evidence="1">
    <location>
        <begin position="143"/>
        <end position="163"/>
    </location>
</feature>
<dbReference type="NCBIfam" id="TIGR03544">
    <property type="entry name" value="DivI1A_domain"/>
    <property type="match status" value="2"/>
</dbReference>
<name>A0ABQ2NBN1_9ACTN</name>
<reference evidence="3" key="1">
    <citation type="journal article" date="2019" name="Int. J. Syst. Evol. Microbiol.">
        <title>The Global Catalogue of Microorganisms (GCM) 10K type strain sequencing project: providing services to taxonomists for standard genome sequencing and annotation.</title>
        <authorList>
            <consortium name="The Broad Institute Genomics Platform"/>
            <consortium name="The Broad Institute Genome Sequencing Center for Infectious Disease"/>
            <person name="Wu L."/>
            <person name="Ma J."/>
        </authorList>
    </citation>
    <scope>NUCLEOTIDE SEQUENCE [LARGE SCALE GENOMIC DNA]</scope>
    <source>
        <strain evidence="3">CGMCC 4.7371</strain>
    </source>
</reference>
<organism evidence="2 3">
    <name type="scientific">Nocardioides phosphati</name>
    <dbReference type="NCBI Taxonomy" id="1867775"/>
    <lineage>
        <taxon>Bacteria</taxon>
        <taxon>Bacillati</taxon>
        <taxon>Actinomycetota</taxon>
        <taxon>Actinomycetes</taxon>
        <taxon>Propionibacteriales</taxon>
        <taxon>Nocardioidaceae</taxon>
        <taxon>Nocardioides</taxon>
    </lineage>
</organism>
<accession>A0ABQ2NBN1</accession>
<keyword evidence="3" id="KW-1185">Reference proteome</keyword>
<gene>
    <name evidence="2" type="ORF">GCM10011584_19100</name>
</gene>
<evidence type="ECO:0000256" key="1">
    <source>
        <dbReference type="SAM" id="Phobius"/>
    </source>
</evidence>
<proteinExistence type="predicted"/>
<evidence type="ECO:0000313" key="3">
    <source>
        <dbReference type="Proteomes" id="UP000655410"/>
    </source>
</evidence>